<organism evidence="5 6">
    <name type="scientific">Apolygus lucorum</name>
    <name type="common">Small green plant bug</name>
    <name type="synonym">Lygocoris lucorum</name>
    <dbReference type="NCBI Taxonomy" id="248454"/>
    <lineage>
        <taxon>Eukaryota</taxon>
        <taxon>Metazoa</taxon>
        <taxon>Ecdysozoa</taxon>
        <taxon>Arthropoda</taxon>
        <taxon>Hexapoda</taxon>
        <taxon>Insecta</taxon>
        <taxon>Pterygota</taxon>
        <taxon>Neoptera</taxon>
        <taxon>Paraneoptera</taxon>
        <taxon>Hemiptera</taxon>
        <taxon>Heteroptera</taxon>
        <taxon>Panheteroptera</taxon>
        <taxon>Cimicomorpha</taxon>
        <taxon>Miridae</taxon>
        <taxon>Mirini</taxon>
        <taxon>Apolygus</taxon>
    </lineage>
</organism>
<proteinExistence type="inferred from homology"/>
<dbReference type="OrthoDB" id="671595at2759"/>
<dbReference type="PANTHER" id="PTHR11461:SF278">
    <property type="entry name" value="SERINE PROTEASE INHIBITOR 88EA"/>
    <property type="match status" value="1"/>
</dbReference>
<gene>
    <name evidence="5" type="ORF">GE061_001849</name>
</gene>
<evidence type="ECO:0000256" key="2">
    <source>
        <dbReference type="ARBA" id="ARBA00022900"/>
    </source>
</evidence>
<dbReference type="EMBL" id="WIXP02000010">
    <property type="protein sequence ID" value="KAF6203518.1"/>
    <property type="molecule type" value="Genomic_DNA"/>
</dbReference>
<dbReference type="SUPFAM" id="SSF56574">
    <property type="entry name" value="Serpins"/>
    <property type="match status" value="1"/>
</dbReference>
<keyword evidence="1" id="KW-0646">Protease inhibitor</keyword>
<dbReference type="Gene3D" id="3.30.497.10">
    <property type="entry name" value="Antithrombin, subunit I, domain 2"/>
    <property type="match status" value="1"/>
</dbReference>
<evidence type="ECO:0000313" key="6">
    <source>
        <dbReference type="Proteomes" id="UP000466442"/>
    </source>
</evidence>
<dbReference type="InterPro" id="IPR042178">
    <property type="entry name" value="Serpin_sf_1"/>
</dbReference>
<keyword evidence="2" id="KW-0722">Serine protease inhibitor</keyword>
<dbReference type="InterPro" id="IPR036186">
    <property type="entry name" value="Serpin_sf"/>
</dbReference>
<accession>A0A8S9X559</accession>
<protein>
    <recommendedName>
        <fullName evidence="4">Serpin domain-containing protein</fullName>
    </recommendedName>
</protein>
<dbReference type="PANTHER" id="PTHR11461">
    <property type="entry name" value="SERINE PROTEASE INHIBITOR, SERPIN"/>
    <property type="match status" value="1"/>
</dbReference>
<reference evidence="5" key="1">
    <citation type="journal article" date="2021" name="Mol. Ecol. Resour.">
        <title>Apolygus lucorum genome provides insights into omnivorousness and mesophyll feeding.</title>
        <authorList>
            <person name="Liu Y."/>
            <person name="Liu H."/>
            <person name="Wang H."/>
            <person name="Huang T."/>
            <person name="Liu B."/>
            <person name="Yang B."/>
            <person name="Yin L."/>
            <person name="Li B."/>
            <person name="Zhang Y."/>
            <person name="Zhang S."/>
            <person name="Jiang F."/>
            <person name="Zhang X."/>
            <person name="Ren Y."/>
            <person name="Wang B."/>
            <person name="Wang S."/>
            <person name="Lu Y."/>
            <person name="Wu K."/>
            <person name="Fan W."/>
            <person name="Wang G."/>
        </authorList>
    </citation>
    <scope>NUCLEOTIDE SEQUENCE</scope>
    <source>
        <strain evidence="5">12Hb</strain>
    </source>
</reference>
<evidence type="ECO:0000259" key="4">
    <source>
        <dbReference type="SMART" id="SM00093"/>
    </source>
</evidence>
<keyword evidence="6" id="KW-1185">Reference proteome</keyword>
<dbReference type="Pfam" id="PF00079">
    <property type="entry name" value="Serpin"/>
    <property type="match status" value="1"/>
</dbReference>
<feature type="domain" description="Serpin" evidence="4">
    <location>
        <begin position="91"/>
        <end position="457"/>
    </location>
</feature>
<dbReference type="AlphaFoldDB" id="A0A8S9X559"/>
<dbReference type="Gene3D" id="2.30.39.10">
    <property type="entry name" value="Alpha-1-antitrypsin, domain 1"/>
    <property type="match status" value="1"/>
</dbReference>
<evidence type="ECO:0000256" key="3">
    <source>
        <dbReference type="RuleBase" id="RU000411"/>
    </source>
</evidence>
<dbReference type="InterPro" id="IPR000215">
    <property type="entry name" value="Serpin_fam"/>
</dbReference>
<evidence type="ECO:0000256" key="1">
    <source>
        <dbReference type="ARBA" id="ARBA00022690"/>
    </source>
</evidence>
<dbReference type="GO" id="GO:0005615">
    <property type="term" value="C:extracellular space"/>
    <property type="evidence" value="ECO:0007669"/>
    <property type="project" value="InterPro"/>
</dbReference>
<dbReference type="Proteomes" id="UP000466442">
    <property type="component" value="Unassembled WGS sequence"/>
</dbReference>
<comment type="similarity">
    <text evidence="3">Belongs to the serpin family.</text>
</comment>
<dbReference type="CDD" id="cd19594">
    <property type="entry name" value="serpin_crustaceans_chelicerates_insects"/>
    <property type="match status" value="1"/>
</dbReference>
<evidence type="ECO:0000313" key="5">
    <source>
        <dbReference type="EMBL" id="KAF6203518.1"/>
    </source>
</evidence>
<sequence>MEAIISSVWRTSSWSGPGWEMREDSTVFAAPLDNFRPTLIPRKQPKMKALLLILAVVPAIHSQCLSDNDAALPQDPNSRLALFKGQQQFTLNLLNQIIETNPTENIFFSPHSVYNALLLAYFSAANQTEASIKKTLALPDNESKLNTMRAYGVEKYFQEMRSRNGSESYELSSANRLFVSPKQEVRDCMKDLFKNEIEVTDFAGNPQAAVQSINAWVAEKTKNQIKDLLSEGSLTAQTQLVLANAAYFKGVWKAKFPPEQTRKEVFYISNSQNSLTTMMRQKSTFNHLTSEKLGAHVLEMPYKGEDVSLFIMLPPFAKGGVPYILKRLNLEIFQEIVSLDSMIPRPVEVVVPKFTVEQELQLTPVLEAMGIGDLFQPTSDLSGLTGKPGLSLDAAVHKAKITLDEEGTTAAAATALFNFRSSRPLDPAKFICNHPFVYFIYDRVSQSVLFAGVYNKPIPQAA</sequence>
<dbReference type="InterPro" id="IPR023795">
    <property type="entry name" value="Serpin_CS"/>
</dbReference>
<dbReference type="SMART" id="SM00093">
    <property type="entry name" value="SERPIN"/>
    <property type="match status" value="1"/>
</dbReference>
<comment type="caution">
    <text evidence="5">The sequence shown here is derived from an EMBL/GenBank/DDBJ whole genome shotgun (WGS) entry which is preliminary data.</text>
</comment>
<dbReference type="PROSITE" id="PS00284">
    <property type="entry name" value="SERPIN"/>
    <property type="match status" value="1"/>
</dbReference>
<dbReference type="GO" id="GO:0004867">
    <property type="term" value="F:serine-type endopeptidase inhibitor activity"/>
    <property type="evidence" value="ECO:0007669"/>
    <property type="project" value="UniProtKB-KW"/>
</dbReference>
<dbReference type="InterPro" id="IPR042185">
    <property type="entry name" value="Serpin_sf_2"/>
</dbReference>
<name>A0A8S9X559_APOLU</name>
<dbReference type="InterPro" id="IPR023796">
    <property type="entry name" value="Serpin_dom"/>
</dbReference>